<accession>A0A1H6FMH0</accession>
<dbReference type="Pfam" id="PF06271">
    <property type="entry name" value="RDD"/>
    <property type="match status" value="1"/>
</dbReference>
<sequence>MEIRSGLLEYGGRNTDVARVVAALIDGVVCAAIYLVVAALVGGGVEAAALATAWALFYFFACESLSGQTLGKRLMKLRVFRVDGSLPGMREAAIRNVLRLVDGLFLYAVGAIAMLRSGARRQRIGDLLAETLVLPQDAEPKAAEPRPEDGWVSVVEQPTASRPFEVGGPAEEANAPEASVPDEASAPAANVPEASAPEASVPAANVPEAEATTEEPTVPLASSVPVAPADRPAPIDSPAAADSPAPATPTETVAEPVAEEASPIGAAPVEPLEQTAQVEPPEPLDEPQQEGPSEQGEQPAPAQHTEHAEEPAQVTQVEYAEESAQVAQAEPAEEPAHSEHAEHAEETAHSASAESAQSPTAEATEATTSADDAGIKVRQTEVVSSPIELLMGDWQDRDTTLTQSEEERSASAGRDRQSAS</sequence>
<evidence type="ECO:0000256" key="6">
    <source>
        <dbReference type="SAM" id="Phobius"/>
    </source>
</evidence>
<dbReference type="STRING" id="29539.SAMN02745716_0984"/>
<evidence type="ECO:0000256" key="3">
    <source>
        <dbReference type="ARBA" id="ARBA00022989"/>
    </source>
</evidence>
<dbReference type="AlphaFoldDB" id="A0A1H6FMH0"/>
<dbReference type="Proteomes" id="UP000222056">
    <property type="component" value="Unassembled WGS sequence"/>
</dbReference>
<evidence type="ECO:0000256" key="4">
    <source>
        <dbReference type="ARBA" id="ARBA00023136"/>
    </source>
</evidence>
<evidence type="ECO:0000313" key="8">
    <source>
        <dbReference type="EMBL" id="SEH12099.1"/>
    </source>
</evidence>
<feature type="region of interest" description="Disordered" evidence="5">
    <location>
        <begin position="161"/>
        <end position="420"/>
    </location>
</feature>
<feature type="compositionally biased region" description="Basic and acidic residues" evidence="5">
    <location>
        <begin position="334"/>
        <end position="348"/>
    </location>
</feature>
<evidence type="ECO:0000313" key="9">
    <source>
        <dbReference type="Proteomes" id="UP000222056"/>
    </source>
</evidence>
<feature type="compositionally biased region" description="Low complexity" evidence="5">
    <location>
        <begin position="349"/>
        <end position="370"/>
    </location>
</feature>
<protein>
    <submittedName>
        <fullName evidence="8">Uncharacterized membrane protein YckC, RDD family</fullName>
    </submittedName>
</protein>
<dbReference type="PANTHER" id="PTHR38480">
    <property type="entry name" value="SLR0254 PROTEIN"/>
    <property type="match status" value="1"/>
</dbReference>
<dbReference type="RefSeq" id="WP_218138255.1">
    <property type="nucleotide sequence ID" value="NZ_FNWJ01000001.1"/>
</dbReference>
<dbReference type="PANTHER" id="PTHR38480:SF1">
    <property type="entry name" value="SLR0254 PROTEIN"/>
    <property type="match status" value="1"/>
</dbReference>
<reference evidence="9" key="1">
    <citation type="submission" date="2016-10" db="EMBL/GenBank/DDBJ databases">
        <authorList>
            <person name="Varghese N."/>
            <person name="Submissions S."/>
        </authorList>
    </citation>
    <scope>NUCLEOTIDE SEQUENCE [LARGE SCALE GENOMIC DNA]</scope>
    <source>
        <strain evidence="9">ATCC 35263</strain>
    </source>
</reference>
<keyword evidence="3 6" id="KW-1133">Transmembrane helix</keyword>
<evidence type="ECO:0000256" key="5">
    <source>
        <dbReference type="SAM" id="MobiDB-lite"/>
    </source>
</evidence>
<dbReference type="GO" id="GO:0016020">
    <property type="term" value="C:membrane"/>
    <property type="evidence" value="ECO:0007669"/>
    <property type="project" value="UniProtKB-SubCell"/>
</dbReference>
<feature type="compositionally biased region" description="Low complexity" evidence="5">
    <location>
        <begin position="289"/>
        <end position="301"/>
    </location>
</feature>
<name>A0A1H6FMH0_THEAL</name>
<gene>
    <name evidence="8" type="ORF">SAMN02745716_0984</name>
</gene>
<evidence type="ECO:0000256" key="2">
    <source>
        <dbReference type="ARBA" id="ARBA00022692"/>
    </source>
</evidence>
<feature type="compositionally biased region" description="Low complexity" evidence="5">
    <location>
        <begin position="227"/>
        <end position="263"/>
    </location>
</feature>
<feature type="transmembrane region" description="Helical" evidence="6">
    <location>
        <begin position="20"/>
        <end position="41"/>
    </location>
</feature>
<feature type="compositionally biased region" description="Basic and acidic residues" evidence="5">
    <location>
        <begin position="394"/>
        <end position="420"/>
    </location>
</feature>
<proteinExistence type="predicted"/>
<comment type="subcellular location">
    <subcellularLocation>
        <location evidence="1">Membrane</location>
        <topology evidence="1">Multi-pass membrane protein</topology>
    </subcellularLocation>
</comment>
<organism evidence="8 9">
    <name type="scientific">Thermoleophilum album</name>
    <dbReference type="NCBI Taxonomy" id="29539"/>
    <lineage>
        <taxon>Bacteria</taxon>
        <taxon>Bacillati</taxon>
        <taxon>Actinomycetota</taxon>
        <taxon>Thermoleophilia</taxon>
        <taxon>Thermoleophilales</taxon>
        <taxon>Thermoleophilaceae</taxon>
        <taxon>Thermoleophilum</taxon>
    </lineage>
</organism>
<keyword evidence="2 6" id="KW-0812">Transmembrane</keyword>
<dbReference type="EMBL" id="FNWJ01000001">
    <property type="protein sequence ID" value="SEH12099.1"/>
    <property type="molecule type" value="Genomic_DNA"/>
</dbReference>
<feature type="transmembrane region" description="Helical" evidence="6">
    <location>
        <begin position="97"/>
        <end position="115"/>
    </location>
</feature>
<feature type="compositionally biased region" description="Low complexity" evidence="5">
    <location>
        <begin position="165"/>
        <end position="178"/>
    </location>
</feature>
<evidence type="ECO:0000259" key="7">
    <source>
        <dbReference type="Pfam" id="PF06271"/>
    </source>
</evidence>
<feature type="compositionally biased region" description="Low complexity" evidence="5">
    <location>
        <begin position="191"/>
        <end position="219"/>
    </location>
</feature>
<dbReference type="InterPro" id="IPR010432">
    <property type="entry name" value="RDD"/>
</dbReference>
<keyword evidence="9" id="KW-1185">Reference proteome</keyword>
<feature type="transmembrane region" description="Helical" evidence="6">
    <location>
        <begin position="47"/>
        <end position="66"/>
    </location>
</feature>
<feature type="domain" description="RDD" evidence="7">
    <location>
        <begin position="18"/>
        <end position="129"/>
    </location>
</feature>
<keyword evidence="4 6" id="KW-0472">Membrane</keyword>
<evidence type="ECO:0000256" key="1">
    <source>
        <dbReference type="ARBA" id="ARBA00004141"/>
    </source>
</evidence>